<feature type="domain" description="Cytokinin dehydrogenase 1 FAD/cytokinin binding" evidence="6">
    <location>
        <begin position="1"/>
        <end position="99"/>
    </location>
</feature>
<dbReference type="InterPro" id="IPR050432">
    <property type="entry name" value="FAD-linked_Oxidoreductases_BP"/>
</dbReference>
<dbReference type="InterPro" id="IPR015345">
    <property type="entry name" value="Cytokinin_DH_FAD/cytokin-bd"/>
</dbReference>
<dbReference type="InterPro" id="IPR016164">
    <property type="entry name" value="FAD-linked_Oxase-like_C"/>
</dbReference>
<dbReference type="PANTHER" id="PTHR13878:SF115">
    <property type="entry name" value="CYTOKININ DEHYDROGENASE"/>
    <property type="match status" value="1"/>
</dbReference>
<comment type="caution">
    <text evidence="7">The sequence shown here is derived from an EMBL/GenBank/DDBJ whole genome shotgun (WGS) entry which is preliminary data.</text>
</comment>
<evidence type="ECO:0000256" key="3">
    <source>
        <dbReference type="ARBA" id="ARBA00022630"/>
    </source>
</evidence>
<protein>
    <submittedName>
        <fullName evidence="7">Cytokinin dehydrogenase</fullName>
        <ecNumber evidence="7">1.5.99.12</ecNumber>
    </submittedName>
</protein>
<comment type="cofactor">
    <cofactor evidence="1">
        <name>FAD</name>
        <dbReference type="ChEBI" id="CHEBI:57692"/>
    </cofactor>
</comment>
<keyword evidence="8" id="KW-1185">Reference proteome</keyword>
<organism evidence="7 8">
    <name type="scientific">Stylosanthes scabra</name>
    <dbReference type="NCBI Taxonomy" id="79078"/>
    <lineage>
        <taxon>Eukaryota</taxon>
        <taxon>Viridiplantae</taxon>
        <taxon>Streptophyta</taxon>
        <taxon>Embryophyta</taxon>
        <taxon>Tracheophyta</taxon>
        <taxon>Spermatophyta</taxon>
        <taxon>Magnoliopsida</taxon>
        <taxon>eudicotyledons</taxon>
        <taxon>Gunneridae</taxon>
        <taxon>Pentapetalae</taxon>
        <taxon>rosids</taxon>
        <taxon>fabids</taxon>
        <taxon>Fabales</taxon>
        <taxon>Fabaceae</taxon>
        <taxon>Papilionoideae</taxon>
        <taxon>50 kb inversion clade</taxon>
        <taxon>dalbergioids sensu lato</taxon>
        <taxon>Dalbergieae</taxon>
        <taxon>Pterocarpus clade</taxon>
        <taxon>Stylosanthes</taxon>
    </lineage>
</organism>
<evidence type="ECO:0000256" key="5">
    <source>
        <dbReference type="ARBA" id="ARBA00023002"/>
    </source>
</evidence>
<reference evidence="7 8" key="1">
    <citation type="journal article" date="2023" name="Plants (Basel)">
        <title>Bridging the Gap: Combining Genomics and Transcriptomics Approaches to Understand Stylosanthes scabra, an Orphan Legume from the Brazilian Caatinga.</title>
        <authorList>
            <person name="Ferreira-Neto J.R.C."/>
            <person name="da Silva M.D."/>
            <person name="Binneck E."/>
            <person name="de Melo N.F."/>
            <person name="da Silva R.H."/>
            <person name="de Melo A.L.T.M."/>
            <person name="Pandolfi V."/>
            <person name="Bustamante F.O."/>
            <person name="Brasileiro-Vidal A.C."/>
            <person name="Benko-Iseppon A.M."/>
        </authorList>
    </citation>
    <scope>NUCLEOTIDE SEQUENCE [LARGE SCALE GENOMIC DNA]</scope>
    <source>
        <tissue evidence="7">Leaves</tissue>
    </source>
</reference>
<accession>A0ABU6QBK3</accession>
<evidence type="ECO:0000259" key="6">
    <source>
        <dbReference type="Pfam" id="PF09265"/>
    </source>
</evidence>
<dbReference type="Gene3D" id="3.30.43.10">
    <property type="entry name" value="Uridine Diphospho-n-acetylenolpyruvylglucosamine Reductase, domain 2"/>
    <property type="match status" value="1"/>
</dbReference>
<evidence type="ECO:0000313" key="7">
    <source>
        <dbReference type="EMBL" id="MED6109261.1"/>
    </source>
</evidence>
<proteinExistence type="inferred from homology"/>
<keyword evidence="5 7" id="KW-0560">Oxidoreductase</keyword>
<sequence>MNRTKWNDKMSAAIPDEEFFYLVTLLHIVTPDKLASTNAQNNQIMEFCKNSGIGIKEYLPYNKTHMEWKEHFGSKWPILKARKDEFDPKKILSPGQKIFNN</sequence>
<dbReference type="SUPFAM" id="SSF55103">
    <property type="entry name" value="FAD-linked oxidases, C-terminal domain"/>
    <property type="match status" value="1"/>
</dbReference>
<comment type="similarity">
    <text evidence="2">Belongs to the oxygen-dependent FAD-linked oxidoreductase family.</text>
</comment>
<evidence type="ECO:0000313" key="8">
    <source>
        <dbReference type="Proteomes" id="UP001341840"/>
    </source>
</evidence>
<dbReference type="EC" id="1.5.99.12" evidence="7"/>
<dbReference type="Proteomes" id="UP001341840">
    <property type="component" value="Unassembled WGS sequence"/>
</dbReference>
<gene>
    <name evidence="7" type="primary">CKX2_2</name>
    <name evidence="7" type="ORF">PIB30_031806</name>
</gene>
<keyword evidence="3" id="KW-0285">Flavoprotein</keyword>
<dbReference type="PANTHER" id="PTHR13878">
    <property type="entry name" value="GULONOLACTONE OXIDASE"/>
    <property type="match status" value="1"/>
</dbReference>
<dbReference type="InterPro" id="IPR016167">
    <property type="entry name" value="FAD-bd_PCMH_sub1"/>
</dbReference>
<evidence type="ECO:0000256" key="4">
    <source>
        <dbReference type="ARBA" id="ARBA00022827"/>
    </source>
</evidence>
<name>A0ABU6QBK3_9FABA</name>
<keyword evidence="4" id="KW-0274">FAD</keyword>
<evidence type="ECO:0000256" key="2">
    <source>
        <dbReference type="ARBA" id="ARBA00005466"/>
    </source>
</evidence>
<dbReference type="GO" id="GO:0019139">
    <property type="term" value="F:cytokinin dehydrogenase activity"/>
    <property type="evidence" value="ECO:0007669"/>
    <property type="project" value="UniProtKB-EC"/>
</dbReference>
<dbReference type="EMBL" id="JASCZI010000138">
    <property type="protein sequence ID" value="MED6109261.1"/>
    <property type="molecule type" value="Genomic_DNA"/>
</dbReference>
<dbReference type="Pfam" id="PF09265">
    <property type="entry name" value="Cytokin-bind"/>
    <property type="match status" value="1"/>
</dbReference>
<evidence type="ECO:0000256" key="1">
    <source>
        <dbReference type="ARBA" id="ARBA00001974"/>
    </source>
</evidence>